<dbReference type="FunFam" id="3.30.70.270:FF:000062">
    <property type="entry name" value="Uncharacterized protein"/>
    <property type="match status" value="1"/>
</dbReference>
<dbReference type="FunFam" id="3.30.420.10:FF:000269">
    <property type="entry name" value="Uncharacterized protein"/>
    <property type="match status" value="1"/>
</dbReference>
<dbReference type="Gene3D" id="3.30.70.270">
    <property type="match status" value="2"/>
</dbReference>
<dbReference type="FunFam" id="1.10.340.70:FF:000001">
    <property type="entry name" value="Retrovirus-related Pol polyprotein from transposon gypsy-like Protein"/>
    <property type="match status" value="1"/>
</dbReference>
<dbReference type="Pfam" id="PF00078">
    <property type="entry name" value="RVT_1"/>
    <property type="match status" value="1"/>
</dbReference>
<dbReference type="GO" id="GO:0004523">
    <property type="term" value="F:RNA-DNA hybrid ribonuclease activity"/>
    <property type="evidence" value="ECO:0007669"/>
    <property type="project" value="UniProtKB-EC"/>
</dbReference>
<dbReference type="InterPro" id="IPR041577">
    <property type="entry name" value="RT_RNaseH_2"/>
</dbReference>
<dbReference type="PROSITE" id="PS50994">
    <property type="entry name" value="INTEGRASE"/>
    <property type="match status" value="1"/>
</dbReference>
<dbReference type="PANTHER" id="PTHR37984:SF15">
    <property type="entry name" value="INTEGRASE CATALYTIC DOMAIN-CONTAINING PROTEIN"/>
    <property type="match status" value="1"/>
</dbReference>
<dbReference type="GO" id="GO:0003676">
    <property type="term" value="F:nucleic acid binding"/>
    <property type="evidence" value="ECO:0007669"/>
    <property type="project" value="InterPro"/>
</dbReference>
<dbReference type="OMA" id="RTVGDMN"/>
<comment type="similarity">
    <text evidence="1">Belongs to the beta type-B retroviral polymerase family. HERV class-II K(HML-2) pol subfamily.</text>
</comment>
<dbReference type="Gene3D" id="3.10.10.10">
    <property type="entry name" value="HIV Type 1 Reverse Transcriptase, subunit A, domain 1"/>
    <property type="match status" value="1"/>
</dbReference>
<evidence type="ECO:0000313" key="8">
    <source>
        <dbReference type="Proteomes" id="UP001501920"/>
    </source>
</evidence>
<dbReference type="InterPro" id="IPR012337">
    <property type="entry name" value="RNaseH-like_sf"/>
</dbReference>
<reference evidence="7 8" key="1">
    <citation type="submission" date="2020-10" db="EMBL/GenBank/DDBJ databases">
        <title>Pygocentrus nattereri (red-bellied piranha) genome, fPygNat1, primary haplotype.</title>
        <authorList>
            <person name="Myers G."/>
            <person name="Meyer A."/>
            <person name="Karagic N."/>
            <person name="Pippel M."/>
            <person name="Winkler S."/>
            <person name="Tracey A."/>
            <person name="Wood J."/>
            <person name="Formenti G."/>
            <person name="Howe K."/>
            <person name="Fedrigo O."/>
            <person name="Jarvis E.D."/>
        </authorList>
    </citation>
    <scope>NUCLEOTIDE SEQUENCE [LARGE SCALE GENOMIC DNA]</scope>
</reference>
<dbReference type="Gene3D" id="1.10.340.70">
    <property type="match status" value="1"/>
</dbReference>
<dbReference type="PROSITE" id="PS50878">
    <property type="entry name" value="RT_POL"/>
    <property type="match status" value="1"/>
</dbReference>
<dbReference type="SUPFAM" id="SSF56672">
    <property type="entry name" value="DNA/RNA polymerases"/>
    <property type="match status" value="1"/>
</dbReference>
<evidence type="ECO:0000256" key="4">
    <source>
        <dbReference type="SAM" id="MobiDB-lite"/>
    </source>
</evidence>
<accession>A0A3B4CJH5</accession>
<dbReference type="STRING" id="42514.ENSPNAP00000011515"/>
<feature type="domain" description="Integrase catalytic" evidence="6">
    <location>
        <begin position="841"/>
        <end position="999"/>
    </location>
</feature>
<dbReference type="PANTHER" id="PTHR37984">
    <property type="entry name" value="PROTEIN CBG26694"/>
    <property type="match status" value="1"/>
</dbReference>
<protein>
    <recommendedName>
        <fullName evidence="3">Gypsy retrotransposon integrase-like protein 1</fullName>
        <ecNumber evidence="2">3.1.26.4</ecNumber>
    </recommendedName>
</protein>
<feature type="compositionally biased region" description="Basic and acidic residues" evidence="4">
    <location>
        <begin position="1152"/>
        <end position="1161"/>
    </location>
</feature>
<feature type="domain" description="Reverse transcriptase" evidence="5">
    <location>
        <begin position="216"/>
        <end position="395"/>
    </location>
</feature>
<dbReference type="InterPro" id="IPR041588">
    <property type="entry name" value="Integrase_H2C2"/>
</dbReference>
<evidence type="ECO:0000259" key="6">
    <source>
        <dbReference type="PROSITE" id="PS50994"/>
    </source>
</evidence>
<evidence type="ECO:0000259" key="5">
    <source>
        <dbReference type="PROSITE" id="PS50878"/>
    </source>
</evidence>
<dbReference type="SUPFAM" id="SSF53098">
    <property type="entry name" value="Ribonuclease H-like"/>
    <property type="match status" value="1"/>
</dbReference>
<dbReference type="InterPro" id="IPR000477">
    <property type="entry name" value="RT_dom"/>
</dbReference>
<dbReference type="GeneTree" id="ENSGT01100000263500"/>
<feature type="region of interest" description="Disordered" evidence="4">
    <location>
        <begin position="129"/>
        <end position="149"/>
    </location>
</feature>
<name>A0A3B4CJH5_PYGNA</name>
<feature type="region of interest" description="Disordered" evidence="4">
    <location>
        <begin position="1241"/>
        <end position="1293"/>
    </location>
</feature>
<dbReference type="GO" id="GO:0015074">
    <property type="term" value="P:DNA integration"/>
    <property type="evidence" value="ECO:0007669"/>
    <property type="project" value="InterPro"/>
</dbReference>
<evidence type="ECO:0000256" key="1">
    <source>
        <dbReference type="ARBA" id="ARBA00010879"/>
    </source>
</evidence>
<keyword evidence="8" id="KW-1185">Reference proteome</keyword>
<reference evidence="7" key="3">
    <citation type="submission" date="2025-09" db="UniProtKB">
        <authorList>
            <consortium name="Ensembl"/>
        </authorList>
    </citation>
    <scope>IDENTIFICATION</scope>
</reference>
<dbReference type="Pfam" id="PF17919">
    <property type="entry name" value="RT_RNaseH_2"/>
    <property type="match status" value="1"/>
</dbReference>
<evidence type="ECO:0000313" key="7">
    <source>
        <dbReference type="Ensembl" id="ENSPNAP00000011515.2"/>
    </source>
</evidence>
<feature type="compositionally biased region" description="Polar residues" evidence="4">
    <location>
        <begin position="1163"/>
        <end position="1176"/>
    </location>
</feature>
<dbReference type="InterPro" id="IPR050951">
    <property type="entry name" value="Retrovirus_Pol_polyprotein"/>
</dbReference>
<dbReference type="FunFam" id="3.10.10.10:FF:000004">
    <property type="entry name" value="Uncharacterized protein"/>
    <property type="match status" value="1"/>
</dbReference>
<dbReference type="Pfam" id="PF17921">
    <property type="entry name" value="Integrase_H2C2"/>
    <property type="match status" value="1"/>
</dbReference>
<evidence type="ECO:0000256" key="2">
    <source>
        <dbReference type="ARBA" id="ARBA00012180"/>
    </source>
</evidence>
<dbReference type="InterPro" id="IPR036397">
    <property type="entry name" value="RNaseH_sf"/>
</dbReference>
<dbReference type="EC" id="3.1.26.4" evidence="2"/>
<dbReference type="Pfam" id="PF00665">
    <property type="entry name" value="rve"/>
    <property type="match status" value="1"/>
</dbReference>
<dbReference type="CDD" id="cd09274">
    <property type="entry name" value="RNase_HI_RT_Ty3"/>
    <property type="match status" value="1"/>
</dbReference>
<dbReference type="InterPro" id="IPR043502">
    <property type="entry name" value="DNA/RNA_pol_sf"/>
</dbReference>
<gene>
    <name evidence="7" type="primary">DOCK2</name>
</gene>
<feature type="region of interest" description="Disordered" evidence="4">
    <location>
        <begin position="1126"/>
        <end position="1176"/>
    </location>
</feature>
<reference evidence="7" key="2">
    <citation type="submission" date="2025-08" db="UniProtKB">
        <authorList>
            <consortium name="Ensembl"/>
        </authorList>
    </citation>
    <scope>IDENTIFICATION</scope>
</reference>
<feature type="compositionally biased region" description="Basic and acidic residues" evidence="4">
    <location>
        <begin position="1270"/>
        <end position="1293"/>
    </location>
</feature>
<dbReference type="FunFam" id="3.10.20.370:FF:000001">
    <property type="entry name" value="Retrovirus-related Pol polyprotein from transposon 17.6-like protein"/>
    <property type="match status" value="1"/>
</dbReference>
<dbReference type="Proteomes" id="UP001501920">
    <property type="component" value="Unassembled WGS sequence"/>
</dbReference>
<dbReference type="CDD" id="cd01647">
    <property type="entry name" value="RT_LTR"/>
    <property type="match status" value="1"/>
</dbReference>
<dbReference type="InterPro" id="IPR001584">
    <property type="entry name" value="Integrase_cat-core"/>
</dbReference>
<dbReference type="Ensembl" id="ENSPNAT00000018526.2">
    <property type="protein sequence ID" value="ENSPNAP00000011515.2"/>
    <property type="gene ID" value="ENSPNAG00000017165.2"/>
</dbReference>
<organism evidence="7 8">
    <name type="scientific">Pygocentrus nattereri</name>
    <name type="common">Red-bellied piranha</name>
    <dbReference type="NCBI Taxonomy" id="42514"/>
    <lineage>
        <taxon>Eukaryota</taxon>
        <taxon>Metazoa</taxon>
        <taxon>Chordata</taxon>
        <taxon>Craniata</taxon>
        <taxon>Vertebrata</taxon>
        <taxon>Euteleostomi</taxon>
        <taxon>Actinopterygii</taxon>
        <taxon>Neopterygii</taxon>
        <taxon>Teleostei</taxon>
        <taxon>Ostariophysi</taxon>
        <taxon>Characiformes</taxon>
        <taxon>Characoidei</taxon>
        <taxon>Pygocentrus</taxon>
    </lineage>
</organism>
<evidence type="ECO:0000256" key="3">
    <source>
        <dbReference type="ARBA" id="ARBA00039658"/>
    </source>
</evidence>
<feature type="compositionally biased region" description="Polar residues" evidence="4">
    <location>
        <begin position="1253"/>
        <end position="1263"/>
    </location>
</feature>
<proteinExistence type="inferred from homology"/>
<dbReference type="InterPro" id="IPR043128">
    <property type="entry name" value="Rev_trsase/Diguanyl_cyclase"/>
</dbReference>
<dbReference type="Gene3D" id="3.10.20.370">
    <property type="match status" value="1"/>
</dbReference>
<dbReference type="Gene3D" id="3.30.420.10">
    <property type="entry name" value="Ribonuclease H-like superfamily/Ribonuclease H"/>
    <property type="match status" value="1"/>
</dbReference>
<sequence>MTIHPMIRKAYESLQETSVVLDELEQKGTVWFFQPKPITLQPCQVVRVAGMPKLPGELTNSLLLVDQNEDANTSAEVQVRPEVHPASVLRQKRVVVLVRNVSSKPVVLSRGTPLASIFPVTMVPQLKTPISEPTTTLSPRSFDFGDSPMPEEAKRRLCEKMMERKEVFSCHEWDVGCSKSTKHEIRLTDSKPFRERSRRLAPADIDDVRKHLQELKENGIISESKSPYASPIVVVRKKSGKVRMCVDYRTLNQRTIPDQYTVPRIEDALHSLSGSKWFTVLDLRSGYYQIPMSDSDKEKTAFICPLGFYQFERMPQGISGAPSTFQRVMERTVGDMNFLEVLVYLDDLIVFGKSLEEHEERLIKVLDRLRDEGLKLSLDKCQFGRTSVTYVGHIVSQDGISTDPSKIEAVSAWPKPQTVSELRSFLGFCGYYRRFVKDFSRICRPLHELLKGPVSHARLKTNTGKLIQNKIHVKTTEPFGPRWTVECDAAFDELKTQLTRTPVLAFADTQKSYVLHVDASLDGLGGVLYQEHDNQLRPVAFISRSLSPSEKRYPAHKLEFLALKWAVVDKLHDYLYGVPFEVRTDNNPLTYIMTSAKLDATGHRWLSALSTYTFGLKYRPGRKNVDADSLSRRPHASLSLDDDWQEIPAPGVRAMCQGLSVDSEISTQRSCLVSGMRADASAVPKVYCQGTRVGVDQLLTFSKGTIQAAQQSDPSIGEIWSALSQNRPVTTIRKKHPDIKVLKREWDKLSVEKGLLYRNIRLGDQRKRQQLVLPKQFHNIVLKSLHDDNAHLGFDKTYALVRDRFFWPRMKLEVEVYCQTCDRCIKRKTLPQRAAPLSHLSSSGPMDLVCIDFLSIEPDSQNICNVLVVTDHFTRYAQAFPTKDQKAVTVAKTLWEKYFIHYGLPTRIHSDQGRDFESRLIHEMLTMLGVKKSRTSPYHPQGDPQPERFNRTLLDMLGTLSAQQKSKWSQHITHLVHAYNCTPNESTGFSPYYLLFGREARLPIDMCFGISADGASTASHMRYVSRMKRELEQAYQLAQAASAKMNQNNKQRYDQKVRYHCLSPGDRVLIRNLGLKGKQKLADRWGPSPYIVESKLSDLPVYRLKPMNGNGSPKVMHRNHLLPLGQEVRLSPEDDFRSVPSPRALRRRKTKHQEAASDPKSSEPVSNLTSSEASENQKCAIQYFSDNESEYGSYVEDTIQNLQSDQGQSRETIREPEHLPLDRVATPLVCGSLDALPEALVSSPASEVEESQSEQGTDDNPSANGAEVTEGLRRSERNKRPAERLTYDRLGHPSKEPVVTKQCSAKMPKREFMYFPLHYNSYHAWWCNPLALCMACKMRL</sequence>